<proteinExistence type="predicted"/>
<feature type="transmembrane region" description="Helical" evidence="10">
    <location>
        <begin position="435"/>
        <end position="457"/>
    </location>
</feature>
<evidence type="ECO:0000256" key="1">
    <source>
        <dbReference type="ARBA" id="ARBA00004429"/>
    </source>
</evidence>
<dbReference type="PANTHER" id="PTHR43298">
    <property type="entry name" value="MULTIDRUG RESISTANCE PROTEIN NORM-RELATED"/>
    <property type="match status" value="1"/>
</dbReference>
<feature type="transmembrane region" description="Helical" evidence="10">
    <location>
        <begin position="148"/>
        <end position="167"/>
    </location>
</feature>
<keyword evidence="7" id="KW-0406">Ion transport</keyword>
<evidence type="ECO:0000256" key="6">
    <source>
        <dbReference type="ARBA" id="ARBA00022989"/>
    </source>
</evidence>
<evidence type="ECO:0000256" key="4">
    <source>
        <dbReference type="ARBA" id="ARBA00022475"/>
    </source>
</evidence>
<feature type="transmembrane region" description="Helical" evidence="10">
    <location>
        <begin position="289"/>
        <end position="310"/>
    </location>
</feature>
<organism evidence="11 12">
    <name type="scientific">Bombella pluederhausensis</name>
    <dbReference type="NCBI Taxonomy" id="2967336"/>
    <lineage>
        <taxon>Bacteria</taxon>
        <taxon>Pseudomonadati</taxon>
        <taxon>Pseudomonadota</taxon>
        <taxon>Alphaproteobacteria</taxon>
        <taxon>Acetobacterales</taxon>
        <taxon>Acetobacteraceae</taxon>
        <taxon>Bombella</taxon>
    </lineage>
</organism>
<keyword evidence="3" id="KW-0050">Antiport</keyword>
<dbReference type="CDD" id="cd13131">
    <property type="entry name" value="MATE_NorM_like"/>
    <property type="match status" value="1"/>
</dbReference>
<feature type="transmembrane region" description="Helical" evidence="10">
    <location>
        <begin position="251"/>
        <end position="269"/>
    </location>
</feature>
<feature type="transmembrane region" description="Helical" evidence="10">
    <location>
        <begin position="103"/>
        <end position="128"/>
    </location>
</feature>
<evidence type="ECO:0000256" key="7">
    <source>
        <dbReference type="ARBA" id="ARBA00023065"/>
    </source>
</evidence>
<dbReference type="InterPro" id="IPR002528">
    <property type="entry name" value="MATE_fam"/>
</dbReference>
<keyword evidence="8 10" id="KW-0472">Membrane</keyword>
<protein>
    <recommendedName>
        <fullName evidence="9">Multidrug-efflux transporter</fullName>
    </recommendedName>
</protein>
<dbReference type="NCBIfam" id="TIGR00797">
    <property type="entry name" value="matE"/>
    <property type="match status" value="1"/>
</dbReference>
<dbReference type="InterPro" id="IPR048279">
    <property type="entry name" value="MdtK-like"/>
</dbReference>
<evidence type="ECO:0000256" key="2">
    <source>
        <dbReference type="ARBA" id="ARBA00022448"/>
    </source>
</evidence>
<evidence type="ECO:0000256" key="3">
    <source>
        <dbReference type="ARBA" id="ARBA00022449"/>
    </source>
</evidence>
<keyword evidence="4" id="KW-1003">Cell membrane</keyword>
<dbReference type="PIRSF" id="PIRSF006603">
    <property type="entry name" value="DinF"/>
    <property type="match status" value="1"/>
</dbReference>
<comment type="caution">
    <text evidence="11">The sequence shown here is derived from an EMBL/GenBank/DDBJ whole genome shotgun (WGS) entry which is preliminary data.</text>
</comment>
<dbReference type="RefSeq" id="WP_266115849.1">
    <property type="nucleotide sequence ID" value="NZ_JANIDY010000001.1"/>
</dbReference>
<dbReference type="EMBL" id="JANIDY010000001">
    <property type="protein sequence ID" value="MCX5617352.1"/>
    <property type="molecule type" value="Genomic_DNA"/>
</dbReference>
<gene>
    <name evidence="11" type="ORF">NQF86_01510</name>
</gene>
<feature type="transmembrane region" description="Helical" evidence="10">
    <location>
        <begin position="174"/>
        <end position="199"/>
    </location>
</feature>
<evidence type="ECO:0000256" key="5">
    <source>
        <dbReference type="ARBA" id="ARBA00022692"/>
    </source>
</evidence>
<reference evidence="11" key="1">
    <citation type="submission" date="2022-07" db="EMBL/GenBank/DDBJ databases">
        <title>Bombella genomes.</title>
        <authorList>
            <person name="Harer L."/>
            <person name="Styblova S."/>
            <person name="Ehrmann M."/>
        </authorList>
    </citation>
    <scope>NUCLEOTIDE SEQUENCE</scope>
    <source>
        <strain evidence="11">TMW 2.2543</strain>
    </source>
</reference>
<keyword evidence="2" id="KW-0813">Transport</keyword>
<feature type="transmembrane region" description="Helical" evidence="10">
    <location>
        <begin position="402"/>
        <end position="423"/>
    </location>
</feature>
<accession>A0ABT3WE25</accession>
<feature type="transmembrane region" description="Helical" evidence="10">
    <location>
        <begin position="373"/>
        <end position="395"/>
    </location>
</feature>
<keyword evidence="5 10" id="KW-0812">Transmembrane</keyword>
<evidence type="ECO:0000256" key="8">
    <source>
        <dbReference type="ARBA" id="ARBA00023136"/>
    </source>
</evidence>
<feature type="transmembrane region" description="Helical" evidence="10">
    <location>
        <begin position="331"/>
        <end position="353"/>
    </location>
</feature>
<evidence type="ECO:0000256" key="9">
    <source>
        <dbReference type="ARBA" id="ARBA00031636"/>
    </source>
</evidence>
<sequence length="465" mass="49658">MSTSRMKHSAPVVGMSAHIRTLIQVGLPLALSQLSEMAMGVTDTILLGSLGVDAVAIGGISNNFFFTTMISFQAVLGGVGVLLSHARGGVEHGHEGGHDRRSIISAGTVLGVLFFIPCLILLLCSSQIFGLMGEPIMVIEQGGRFIDVLLYALLPNLVFLGLCRVALPSLGAESLLLWTMPIMALCNGVLNAALIHGWFGLPAYGLFGSAHATMLTGWGMSFVLLLLILCRANLRDLLKPVKVHWPLLKELMILGLPMMVTAASELLLFQITTLNAGRLGTRSLAAHQVALNTISLLFMVCLAIGQAANVRVAYWRGAKRREEACRASSGALLLVLAWTVLTGLVLMLLPDWIARLYYTGTPPDAGTFGTTVLLLKIAGIFQIVDGVQAVCNGALRGCGDTFVPMMISIVSYGLIGIGLGYWLAFWRGYGVEGLWIGLAAGLGVTALALGARLYLLLYRRKDVRS</sequence>
<dbReference type="InterPro" id="IPR050222">
    <property type="entry name" value="MATE_MdtK"/>
</dbReference>
<dbReference type="Pfam" id="PF01554">
    <property type="entry name" value="MatE"/>
    <property type="match status" value="2"/>
</dbReference>
<evidence type="ECO:0000256" key="10">
    <source>
        <dbReference type="SAM" id="Phobius"/>
    </source>
</evidence>
<feature type="transmembrane region" description="Helical" evidence="10">
    <location>
        <begin position="211"/>
        <end position="230"/>
    </location>
</feature>
<keyword evidence="6 10" id="KW-1133">Transmembrane helix</keyword>
<name>A0ABT3WE25_9PROT</name>
<comment type="subcellular location">
    <subcellularLocation>
        <location evidence="1">Cell inner membrane</location>
        <topology evidence="1">Multi-pass membrane protein</topology>
    </subcellularLocation>
</comment>
<keyword evidence="12" id="KW-1185">Reference proteome</keyword>
<dbReference type="PANTHER" id="PTHR43298:SF2">
    <property type="entry name" value="FMN_FAD EXPORTER YEEO-RELATED"/>
    <property type="match status" value="1"/>
</dbReference>
<dbReference type="Proteomes" id="UP001165576">
    <property type="component" value="Unassembled WGS sequence"/>
</dbReference>
<evidence type="ECO:0000313" key="12">
    <source>
        <dbReference type="Proteomes" id="UP001165576"/>
    </source>
</evidence>
<evidence type="ECO:0000313" key="11">
    <source>
        <dbReference type="EMBL" id="MCX5617352.1"/>
    </source>
</evidence>